<gene>
    <name evidence="18" type="ORF">CKO25_01650</name>
</gene>
<evidence type="ECO:0000313" key="18">
    <source>
        <dbReference type="EMBL" id="MBK1643379.1"/>
    </source>
</evidence>
<evidence type="ECO:0000313" key="19">
    <source>
        <dbReference type="Proteomes" id="UP001138802"/>
    </source>
</evidence>
<dbReference type="PANTHER" id="PTHR47707">
    <property type="entry name" value="8-OXO-DGTP DIPHOSPHATASE"/>
    <property type="match status" value="1"/>
</dbReference>
<proteinExistence type="inferred from homology"/>
<dbReference type="PANTHER" id="PTHR47707:SF1">
    <property type="entry name" value="NUDIX HYDROLASE FAMILY PROTEIN"/>
    <property type="match status" value="1"/>
</dbReference>
<sequence length="316" mass="34307">MSHQAIHVMVGILTDPTGRVLIAKRPEQVHQGGRWEFPGGKLKPTETPEQGLARELAEELGIEVRSSRPLIRVTHSYEDRRVCLDVRCVLAYTGVATGREGQPLAWQYPEELDPAVFPAADRPIMTALRLPPYLLITGDDPARPDAFLNRLTRALHNGVQLVQLRAHDLDDESYRRLAGGAYAVCKAHGARLVLNRDPARVADVARHGLHLTAARLALTRVRPGGAGDWVSASCHTVADLSRAAELGLDYAVLSPVQRTASHPLTSPLGWQGFAAWIEPVSLPVYALGGLTAADLSIAYAHGAQGIAAIRSLWPRD</sequence>
<dbReference type="InterPro" id="IPR013785">
    <property type="entry name" value="Aldolase_TIM"/>
</dbReference>
<evidence type="ECO:0000256" key="12">
    <source>
        <dbReference type="ARBA" id="ARBA00038905"/>
    </source>
</evidence>
<comment type="similarity">
    <text evidence="2">Belongs to the Nudix hydrolase family.</text>
</comment>
<dbReference type="PRINTS" id="PR00502">
    <property type="entry name" value="NUDIXFAMILY"/>
</dbReference>
<dbReference type="GO" id="GO:0006281">
    <property type="term" value="P:DNA repair"/>
    <property type="evidence" value="ECO:0007669"/>
    <property type="project" value="UniProtKB-KW"/>
</dbReference>
<keyword evidence="7" id="KW-0378">Hydrolase</keyword>
<dbReference type="GO" id="GO:0009228">
    <property type="term" value="P:thiamine biosynthetic process"/>
    <property type="evidence" value="ECO:0007669"/>
    <property type="project" value="UniProtKB-KW"/>
</dbReference>
<dbReference type="SUPFAM" id="SSF55811">
    <property type="entry name" value="Nudix"/>
    <property type="match status" value="1"/>
</dbReference>
<evidence type="ECO:0000256" key="11">
    <source>
        <dbReference type="ARBA" id="ARBA00036904"/>
    </source>
</evidence>
<evidence type="ECO:0000256" key="2">
    <source>
        <dbReference type="ARBA" id="ARBA00005582"/>
    </source>
</evidence>
<dbReference type="Pfam" id="PF02581">
    <property type="entry name" value="TMP-TENI"/>
    <property type="match status" value="1"/>
</dbReference>
<dbReference type="InterPro" id="IPR015797">
    <property type="entry name" value="NUDIX_hydrolase-like_dom_sf"/>
</dbReference>
<organism evidence="18 19">
    <name type="scientific">Thiocapsa imhoffii</name>
    <dbReference type="NCBI Taxonomy" id="382777"/>
    <lineage>
        <taxon>Bacteria</taxon>
        <taxon>Pseudomonadati</taxon>
        <taxon>Pseudomonadota</taxon>
        <taxon>Gammaproteobacteria</taxon>
        <taxon>Chromatiales</taxon>
        <taxon>Chromatiaceae</taxon>
        <taxon>Thiocapsa</taxon>
    </lineage>
</organism>
<evidence type="ECO:0000256" key="1">
    <source>
        <dbReference type="ARBA" id="ARBA00001946"/>
    </source>
</evidence>
<dbReference type="InterPro" id="IPR036206">
    <property type="entry name" value="ThiamineP_synth_sf"/>
</dbReference>
<dbReference type="GO" id="GO:0046872">
    <property type="term" value="F:metal ion binding"/>
    <property type="evidence" value="ECO:0007669"/>
    <property type="project" value="UniProtKB-KW"/>
</dbReference>
<name>A0A9X0WET6_9GAMM</name>
<comment type="cofactor">
    <cofactor evidence="1">
        <name>Mg(2+)</name>
        <dbReference type="ChEBI" id="CHEBI:18420"/>
    </cofactor>
</comment>
<evidence type="ECO:0000256" key="13">
    <source>
        <dbReference type="ARBA" id="ARBA00040794"/>
    </source>
</evidence>
<dbReference type="Gene3D" id="3.90.79.10">
    <property type="entry name" value="Nucleoside Triphosphate Pyrophosphohydrolase"/>
    <property type="match status" value="1"/>
</dbReference>
<dbReference type="GO" id="GO:0044715">
    <property type="term" value="F:8-oxo-dGDP phosphatase activity"/>
    <property type="evidence" value="ECO:0007669"/>
    <property type="project" value="TreeGrafter"/>
</dbReference>
<dbReference type="InterPro" id="IPR000086">
    <property type="entry name" value="NUDIX_hydrolase_dom"/>
</dbReference>
<evidence type="ECO:0000256" key="5">
    <source>
        <dbReference type="ARBA" id="ARBA00022723"/>
    </source>
</evidence>
<evidence type="ECO:0000256" key="4">
    <source>
        <dbReference type="ARBA" id="ARBA00022705"/>
    </source>
</evidence>
<dbReference type="Proteomes" id="UP001138802">
    <property type="component" value="Unassembled WGS sequence"/>
</dbReference>
<evidence type="ECO:0000259" key="17">
    <source>
        <dbReference type="PROSITE" id="PS51462"/>
    </source>
</evidence>
<evidence type="ECO:0000256" key="7">
    <source>
        <dbReference type="ARBA" id="ARBA00022801"/>
    </source>
</evidence>
<keyword evidence="8" id="KW-0460">Magnesium</keyword>
<dbReference type="RefSeq" id="WP_200386145.1">
    <property type="nucleotide sequence ID" value="NZ_NRSD01000001.1"/>
</dbReference>
<comment type="caution">
    <text evidence="18">The sequence shown here is derived from an EMBL/GenBank/DDBJ whole genome shotgun (WGS) entry which is preliminary data.</text>
</comment>
<accession>A0A9X0WET6</accession>
<evidence type="ECO:0000256" key="10">
    <source>
        <dbReference type="ARBA" id="ARBA00035861"/>
    </source>
</evidence>
<dbReference type="GO" id="GO:0035539">
    <property type="term" value="F:8-oxo-7,8-dihydrodeoxyguanosine triphosphate pyrophosphatase activity"/>
    <property type="evidence" value="ECO:0007669"/>
    <property type="project" value="UniProtKB-EC"/>
</dbReference>
<comment type="catalytic activity">
    <reaction evidence="10">
        <text>8-oxo-dGTP + H2O = 8-oxo-dGMP + diphosphate + H(+)</text>
        <dbReference type="Rhea" id="RHEA:31575"/>
        <dbReference type="ChEBI" id="CHEBI:15377"/>
        <dbReference type="ChEBI" id="CHEBI:15378"/>
        <dbReference type="ChEBI" id="CHEBI:33019"/>
        <dbReference type="ChEBI" id="CHEBI:63224"/>
        <dbReference type="ChEBI" id="CHEBI:77896"/>
        <dbReference type="EC" id="3.6.1.55"/>
    </reaction>
</comment>
<evidence type="ECO:0000256" key="16">
    <source>
        <dbReference type="ARBA" id="ARBA00042798"/>
    </source>
</evidence>
<dbReference type="NCBIfam" id="NF006530">
    <property type="entry name" value="PRK08999.1"/>
    <property type="match status" value="1"/>
</dbReference>
<dbReference type="GO" id="GO:0044716">
    <property type="term" value="F:8-oxo-GDP phosphatase activity"/>
    <property type="evidence" value="ECO:0007669"/>
    <property type="project" value="TreeGrafter"/>
</dbReference>
<dbReference type="EC" id="3.6.1.55" evidence="12"/>
<dbReference type="CDD" id="cd03425">
    <property type="entry name" value="NUDIX_MutT_NudA_like"/>
    <property type="match status" value="1"/>
</dbReference>
<dbReference type="CDD" id="cd00564">
    <property type="entry name" value="TMP_TenI"/>
    <property type="match status" value="1"/>
</dbReference>
<evidence type="ECO:0000256" key="14">
    <source>
        <dbReference type="ARBA" id="ARBA00041592"/>
    </source>
</evidence>
<dbReference type="GO" id="GO:0006260">
    <property type="term" value="P:DNA replication"/>
    <property type="evidence" value="ECO:0007669"/>
    <property type="project" value="UniProtKB-KW"/>
</dbReference>
<comment type="catalytic activity">
    <reaction evidence="11">
        <text>8-oxo-GTP + H2O = 8-oxo-GMP + diphosphate + H(+)</text>
        <dbReference type="Rhea" id="RHEA:67616"/>
        <dbReference type="ChEBI" id="CHEBI:15377"/>
        <dbReference type="ChEBI" id="CHEBI:15378"/>
        <dbReference type="ChEBI" id="CHEBI:33019"/>
        <dbReference type="ChEBI" id="CHEBI:143553"/>
        <dbReference type="ChEBI" id="CHEBI:145694"/>
    </reaction>
</comment>
<feature type="domain" description="Nudix hydrolase" evidence="17">
    <location>
        <begin position="1"/>
        <end position="130"/>
    </location>
</feature>
<dbReference type="EMBL" id="NRSD01000001">
    <property type="protein sequence ID" value="MBK1643379.1"/>
    <property type="molecule type" value="Genomic_DNA"/>
</dbReference>
<keyword evidence="19" id="KW-1185">Reference proteome</keyword>
<dbReference type="InterPro" id="IPR029119">
    <property type="entry name" value="MutY_C"/>
</dbReference>
<dbReference type="InterPro" id="IPR020476">
    <property type="entry name" value="Nudix_hydrolase"/>
</dbReference>
<reference evidence="18 19" key="1">
    <citation type="journal article" date="2020" name="Microorganisms">
        <title>Osmotic Adaptation and Compatible Solute Biosynthesis of Phototrophic Bacteria as Revealed from Genome Analyses.</title>
        <authorList>
            <person name="Imhoff J.F."/>
            <person name="Rahn T."/>
            <person name="Kunzel S."/>
            <person name="Keller A."/>
            <person name="Neulinger S.C."/>
        </authorList>
    </citation>
    <scope>NUCLEOTIDE SEQUENCE [LARGE SCALE GENOMIC DNA]</scope>
    <source>
        <strain evidence="18 19">DSM 21303</strain>
    </source>
</reference>
<keyword evidence="9" id="KW-0234">DNA repair</keyword>
<dbReference type="PROSITE" id="PS51462">
    <property type="entry name" value="NUDIX"/>
    <property type="match status" value="1"/>
</dbReference>
<protein>
    <recommendedName>
        <fullName evidence="13">8-oxo-dGTP diphosphatase</fullName>
        <ecNumber evidence="12">3.6.1.55</ecNumber>
    </recommendedName>
    <alternativeName>
        <fullName evidence="16">7,8-dihydro-8-oxoguanine-triphosphatase</fullName>
    </alternativeName>
    <alternativeName>
        <fullName evidence="15">Mutator protein MutT</fullName>
    </alternativeName>
    <alternativeName>
        <fullName evidence="14">dGTP pyrophosphohydrolase</fullName>
    </alternativeName>
</protein>
<keyword evidence="6" id="KW-0227">DNA damage</keyword>
<keyword evidence="3" id="KW-0515">Mutator protein</keyword>
<evidence type="ECO:0000256" key="6">
    <source>
        <dbReference type="ARBA" id="ARBA00022763"/>
    </source>
</evidence>
<evidence type="ECO:0000256" key="3">
    <source>
        <dbReference type="ARBA" id="ARBA00022457"/>
    </source>
</evidence>
<evidence type="ECO:0000256" key="9">
    <source>
        <dbReference type="ARBA" id="ARBA00023204"/>
    </source>
</evidence>
<dbReference type="AlphaFoldDB" id="A0A9X0WET6"/>
<dbReference type="Gene3D" id="3.20.20.70">
    <property type="entry name" value="Aldolase class I"/>
    <property type="match status" value="1"/>
</dbReference>
<dbReference type="InterPro" id="IPR047127">
    <property type="entry name" value="MutT-like"/>
</dbReference>
<keyword evidence="5" id="KW-0479">Metal-binding</keyword>
<dbReference type="InterPro" id="IPR020084">
    <property type="entry name" value="NUDIX_hydrolase_CS"/>
</dbReference>
<dbReference type="PROSITE" id="PS00893">
    <property type="entry name" value="NUDIX_BOX"/>
    <property type="match status" value="1"/>
</dbReference>
<keyword evidence="4" id="KW-0235">DNA replication</keyword>
<evidence type="ECO:0000256" key="8">
    <source>
        <dbReference type="ARBA" id="ARBA00022842"/>
    </source>
</evidence>
<dbReference type="GO" id="GO:0008413">
    <property type="term" value="F:8-oxo-7,8-dihydroguanosine triphosphate pyrophosphatase activity"/>
    <property type="evidence" value="ECO:0007669"/>
    <property type="project" value="TreeGrafter"/>
</dbReference>
<dbReference type="Pfam" id="PF14815">
    <property type="entry name" value="NUDIX_4"/>
    <property type="match status" value="1"/>
</dbReference>
<evidence type="ECO:0000256" key="15">
    <source>
        <dbReference type="ARBA" id="ARBA00041979"/>
    </source>
</evidence>
<dbReference type="InterPro" id="IPR022998">
    <property type="entry name" value="ThiamineP_synth_TenI"/>
</dbReference>
<dbReference type="SUPFAM" id="SSF51391">
    <property type="entry name" value="Thiamin phosphate synthase"/>
    <property type="match status" value="1"/>
</dbReference>